<dbReference type="Gene3D" id="3.10.450.50">
    <property type="match status" value="1"/>
</dbReference>
<accession>A0A7G8BF96</accession>
<feature type="domain" description="SnoaL-like" evidence="1">
    <location>
        <begin position="1"/>
        <end position="119"/>
    </location>
</feature>
<dbReference type="AlphaFoldDB" id="A0A7G8BF96"/>
<dbReference type="Proteomes" id="UP000515312">
    <property type="component" value="Chromosome"/>
</dbReference>
<dbReference type="KEGG" id="adin:H7849_19275"/>
<evidence type="ECO:0000313" key="3">
    <source>
        <dbReference type="Proteomes" id="UP000515312"/>
    </source>
</evidence>
<evidence type="ECO:0000259" key="1">
    <source>
        <dbReference type="Pfam" id="PF20409"/>
    </source>
</evidence>
<gene>
    <name evidence="2" type="ORF">H7849_19275</name>
</gene>
<dbReference type="Pfam" id="PF20409">
    <property type="entry name" value="SnoaL_5"/>
    <property type="match status" value="1"/>
</dbReference>
<dbReference type="InterPro" id="IPR046860">
    <property type="entry name" value="SnoaL_5"/>
</dbReference>
<dbReference type="InterPro" id="IPR032710">
    <property type="entry name" value="NTF2-like_dom_sf"/>
</dbReference>
<keyword evidence="3" id="KW-1185">Reference proteome</keyword>
<proteinExistence type="predicted"/>
<name>A0A7G8BF96_9BACT</name>
<reference evidence="2 3" key="1">
    <citation type="submission" date="2020-08" db="EMBL/GenBank/DDBJ databases">
        <title>Edaphobacter telluris sp. nov. and Acidobacterium dinghuensis sp. nov., two acidobacteria isolated from forest soil.</title>
        <authorList>
            <person name="Fu J."/>
            <person name="Qiu L."/>
        </authorList>
    </citation>
    <scope>NUCLEOTIDE SEQUENCE [LARGE SCALE GENOMIC DNA]</scope>
    <source>
        <strain evidence="2">4Y35</strain>
    </source>
</reference>
<evidence type="ECO:0000313" key="2">
    <source>
        <dbReference type="EMBL" id="QNI31216.1"/>
    </source>
</evidence>
<dbReference type="RefSeq" id="WP_186741675.1">
    <property type="nucleotide sequence ID" value="NZ_CP060394.1"/>
</dbReference>
<organism evidence="2 3">
    <name type="scientific">Alloacidobacterium dinghuense</name>
    <dbReference type="NCBI Taxonomy" id="2763107"/>
    <lineage>
        <taxon>Bacteria</taxon>
        <taxon>Pseudomonadati</taxon>
        <taxon>Acidobacteriota</taxon>
        <taxon>Terriglobia</taxon>
        <taxon>Terriglobales</taxon>
        <taxon>Acidobacteriaceae</taxon>
        <taxon>Alloacidobacterium</taxon>
    </lineage>
</organism>
<sequence>MSVADIANDLVKLCREGKNLEAVDKYYADDIVSVESASGPGMPAEMKGIEAIRGKNAWWVENHEVHSGEANGPYVGENQFAVEFKFDVTNKPSGKRMQLEEMALYTVKNGKIVHEHFYYNPGSMGGN</sequence>
<dbReference type="EMBL" id="CP060394">
    <property type="protein sequence ID" value="QNI31216.1"/>
    <property type="molecule type" value="Genomic_DNA"/>
</dbReference>
<dbReference type="SUPFAM" id="SSF54427">
    <property type="entry name" value="NTF2-like"/>
    <property type="match status" value="1"/>
</dbReference>
<protein>
    <submittedName>
        <fullName evidence="2">Nuclear transport factor 2 family protein</fullName>
    </submittedName>
</protein>